<comment type="caution">
    <text evidence="2">The sequence shown here is derived from an EMBL/GenBank/DDBJ whole genome shotgun (WGS) entry which is preliminary data.</text>
</comment>
<reference evidence="2 3" key="1">
    <citation type="journal article" date="2024" name="BMC Genomics">
        <title>De novo assembly and annotation of Popillia japonica's genome with initial clues to its potential as an invasive pest.</title>
        <authorList>
            <person name="Cucini C."/>
            <person name="Boschi S."/>
            <person name="Funari R."/>
            <person name="Cardaioli E."/>
            <person name="Iannotti N."/>
            <person name="Marturano G."/>
            <person name="Paoli F."/>
            <person name="Bruttini M."/>
            <person name="Carapelli A."/>
            <person name="Frati F."/>
            <person name="Nardi F."/>
        </authorList>
    </citation>
    <scope>NUCLEOTIDE SEQUENCE [LARGE SCALE GENOMIC DNA]</scope>
    <source>
        <strain evidence="2">DMR45628</strain>
    </source>
</reference>
<sequence length="70" mass="7562">MSNSYRRQYEQKRTHRAAATSKVVPASRQEIHAVPVPVGVMASLVCTERSSSNAKEGRTDRDGIASSTGS</sequence>
<protein>
    <submittedName>
        <fullName evidence="2">Uncharacterized protein</fullName>
    </submittedName>
</protein>
<feature type="region of interest" description="Disordered" evidence="1">
    <location>
        <begin position="1"/>
        <end position="26"/>
    </location>
</feature>
<evidence type="ECO:0000313" key="2">
    <source>
        <dbReference type="EMBL" id="KAK9730236.1"/>
    </source>
</evidence>
<accession>A0AAW1L8I4</accession>
<evidence type="ECO:0000313" key="3">
    <source>
        <dbReference type="Proteomes" id="UP001458880"/>
    </source>
</evidence>
<evidence type="ECO:0000256" key="1">
    <source>
        <dbReference type="SAM" id="MobiDB-lite"/>
    </source>
</evidence>
<dbReference type="AlphaFoldDB" id="A0AAW1L8I4"/>
<dbReference type="Proteomes" id="UP001458880">
    <property type="component" value="Unassembled WGS sequence"/>
</dbReference>
<gene>
    <name evidence="2" type="ORF">QE152_g15368</name>
</gene>
<dbReference type="EMBL" id="JASPKY010000150">
    <property type="protein sequence ID" value="KAK9730236.1"/>
    <property type="molecule type" value="Genomic_DNA"/>
</dbReference>
<keyword evidence="3" id="KW-1185">Reference proteome</keyword>
<feature type="region of interest" description="Disordered" evidence="1">
    <location>
        <begin position="48"/>
        <end position="70"/>
    </location>
</feature>
<name>A0AAW1L8I4_POPJA</name>
<organism evidence="2 3">
    <name type="scientific">Popillia japonica</name>
    <name type="common">Japanese beetle</name>
    <dbReference type="NCBI Taxonomy" id="7064"/>
    <lineage>
        <taxon>Eukaryota</taxon>
        <taxon>Metazoa</taxon>
        <taxon>Ecdysozoa</taxon>
        <taxon>Arthropoda</taxon>
        <taxon>Hexapoda</taxon>
        <taxon>Insecta</taxon>
        <taxon>Pterygota</taxon>
        <taxon>Neoptera</taxon>
        <taxon>Endopterygota</taxon>
        <taxon>Coleoptera</taxon>
        <taxon>Polyphaga</taxon>
        <taxon>Scarabaeiformia</taxon>
        <taxon>Scarabaeidae</taxon>
        <taxon>Rutelinae</taxon>
        <taxon>Popillia</taxon>
    </lineage>
</organism>
<proteinExistence type="predicted"/>